<feature type="compositionally biased region" description="Low complexity" evidence="1">
    <location>
        <begin position="340"/>
        <end position="363"/>
    </location>
</feature>
<protein>
    <submittedName>
        <fullName evidence="2">Uncharacterized protein</fullName>
    </submittedName>
</protein>
<gene>
    <name evidence="2" type="ORF">CWI36_0781p0010</name>
</gene>
<dbReference type="EMBL" id="PITI01000781">
    <property type="protein sequence ID" value="TBU04309.1"/>
    <property type="molecule type" value="Genomic_DNA"/>
</dbReference>
<dbReference type="AlphaFoldDB" id="A0A4Q9L9A2"/>
<name>A0A4Q9L9A2_9MICR</name>
<proteinExistence type="predicted"/>
<dbReference type="Proteomes" id="UP000291404">
    <property type="component" value="Unassembled WGS sequence"/>
</dbReference>
<sequence length="515" mass="58596">MRLFSRCGFYIMLNISFGITARYKENKPVNDTVLRCVDCKVRMSENGRVLESSNSETSSYADFVTQKESGTSGKKIARWNFKRLKYLLPWYNRNTSRTRRYIRKNFPVSSENRSISLGLNKIEHNSSISVNSDSDEIKFKVISDTNSNRKRIVKSTPLPKGVEQNSLIFSDSNSNALISQIDSDQSSCIDRSMVTETEQISIDSRDKTDNERNSFLEPKDIRIQAQAICINKAKRSLFPEEKNKCCNFMPPRALDIDKPGFDEYMRSFYGKEYTNNSDNSSPNKMRFLQKKLSSSSKNASDNISMKHNSGVFTINSNISSNDRFYQTRLPEGTLESNNASDSNSIPKNSSDNDSISKNSSDNDSIASIQSNIFDLNDEITKNIYPKTSSPKTKGSHNNLPSLYFTRVKHADKAYGDESNLLEGAVDYDCTNKKKSSKNLLQPLKTGNNCTRVNGEIIQHCSQDTGNNHFKSAYQCTNPDCQKFFLESMKFITKFRGKIQEMRDEIRDSDYKTTDS</sequence>
<organism evidence="2 3">
    <name type="scientific">Hamiltosporidium magnivora</name>
    <dbReference type="NCBI Taxonomy" id="148818"/>
    <lineage>
        <taxon>Eukaryota</taxon>
        <taxon>Fungi</taxon>
        <taxon>Fungi incertae sedis</taxon>
        <taxon>Microsporidia</taxon>
        <taxon>Dubosqiidae</taxon>
        <taxon>Hamiltosporidium</taxon>
    </lineage>
</organism>
<evidence type="ECO:0000313" key="3">
    <source>
        <dbReference type="Proteomes" id="UP000291404"/>
    </source>
</evidence>
<evidence type="ECO:0000313" key="2">
    <source>
        <dbReference type="EMBL" id="TBU04309.1"/>
    </source>
</evidence>
<accession>A0A4Q9L9A2</accession>
<comment type="caution">
    <text evidence="2">The sequence shown here is derived from an EMBL/GenBank/DDBJ whole genome shotgun (WGS) entry which is preliminary data.</text>
</comment>
<evidence type="ECO:0000256" key="1">
    <source>
        <dbReference type="SAM" id="MobiDB-lite"/>
    </source>
</evidence>
<reference evidence="2 3" key="1">
    <citation type="submission" date="2017-12" db="EMBL/GenBank/DDBJ databases">
        <authorList>
            <person name="Pombert J.-F."/>
            <person name="Haag K.L."/>
            <person name="Ebert D."/>
        </authorList>
    </citation>
    <scope>NUCLEOTIDE SEQUENCE [LARGE SCALE GENOMIC DNA]</scope>
    <source>
        <strain evidence="2">BE-OM-2</strain>
    </source>
</reference>
<feature type="region of interest" description="Disordered" evidence="1">
    <location>
        <begin position="332"/>
        <end position="363"/>
    </location>
</feature>
<dbReference type="VEuPathDB" id="MicrosporidiaDB:CWI36_0781p0010"/>
<keyword evidence="3" id="KW-1185">Reference proteome</keyword>
<dbReference type="VEuPathDB" id="MicrosporidiaDB:CWI39_1508p0010"/>